<dbReference type="SUPFAM" id="SSF51713">
    <property type="entry name" value="tRNA-guanine transglycosylase"/>
    <property type="match status" value="1"/>
</dbReference>
<evidence type="ECO:0000313" key="7">
    <source>
        <dbReference type="EMBL" id="OGY46431.1"/>
    </source>
</evidence>
<evidence type="ECO:0000313" key="8">
    <source>
        <dbReference type="Proteomes" id="UP000178240"/>
    </source>
</evidence>
<comment type="similarity">
    <text evidence="4">Belongs to the queuine tRNA-ribosyltransferase family.</text>
</comment>
<dbReference type="InterPro" id="IPR036511">
    <property type="entry name" value="TGT-like_sf"/>
</dbReference>
<dbReference type="Pfam" id="PF01702">
    <property type="entry name" value="TGT"/>
    <property type="match status" value="1"/>
</dbReference>
<comment type="caution">
    <text evidence="4">Lacks conserved residue(s) required for the propagation of feature annotation.</text>
</comment>
<dbReference type="PANTHER" id="PTHR46499:SF1">
    <property type="entry name" value="QUEUINE TRNA-RIBOSYLTRANSFERASE"/>
    <property type="match status" value="1"/>
</dbReference>
<proteinExistence type="inferred from homology"/>
<dbReference type="Gene3D" id="3.20.20.105">
    <property type="entry name" value="Queuine tRNA-ribosyltransferase-like"/>
    <property type="match status" value="1"/>
</dbReference>
<evidence type="ECO:0000256" key="2">
    <source>
        <dbReference type="ARBA" id="ARBA00022679"/>
    </source>
</evidence>
<dbReference type="NCBIfam" id="TIGR00430">
    <property type="entry name" value="Q_tRNA_tgt"/>
    <property type="match status" value="1"/>
</dbReference>
<dbReference type="EC" id="2.4.2.29" evidence="4"/>
<reference evidence="7 8" key="1">
    <citation type="journal article" date="2016" name="Nat. Commun.">
        <title>Thousands of microbial genomes shed light on interconnected biogeochemical processes in an aquifer system.</title>
        <authorList>
            <person name="Anantharaman K."/>
            <person name="Brown C.T."/>
            <person name="Hug L.A."/>
            <person name="Sharon I."/>
            <person name="Castelle C.J."/>
            <person name="Probst A.J."/>
            <person name="Thomas B.C."/>
            <person name="Singh A."/>
            <person name="Wilkins M.J."/>
            <person name="Karaoz U."/>
            <person name="Brodie E.L."/>
            <person name="Williams K.H."/>
            <person name="Hubbard S.S."/>
            <person name="Banfield J.F."/>
        </authorList>
    </citation>
    <scope>NUCLEOTIDE SEQUENCE [LARGE SCALE GENOMIC DNA]</scope>
</reference>
<feature type="region of interest" description="Disordered" evidence="5">
    <location>
        <begin position="289"/>
        <end position="312"/>
    </location>
</feature>
<evidence type="ECO:0000256" key="4">
    <source>
        <dbReference type="HAMAP-Rule" id="MF_00168"/>
    </source>
</evidence>
<comment type="catalytic activity">
    <reaction evidence="4">
        <text>7-aminomethyl-7-carbaguanine + guanosine(34) in tRNA = 7-aminomethyl-7-carbaguanosine(34) in tRNA + guanine</text>
        <dbReference type="Rhea" id="RHEA:24104"/>
        <dbReference type="Rhea" id="RHEA-COMP:10341"/>
        <dbReference type="Rhea" id="RHEA-COMP:10342"/>
        <dbReference type="ChEBI" id="CHEBI:16235"/>
        <dbReference type="ChEBI" id="CHEBI:58703"/>
        <dbReference type="ChEBI" id="CHEBI:74269"/>
        <dbReference type="ChEBI" id="CHEBI:82833"/>
        <dbReference type="EC" id="2.4.2.29"/>
    </reaction>
</comment>
<feature type="binding site" evidence="4">
    <location>
        <position position="144"/>
    </location>
    <ligand>
        <name>substrate</name>
    </ligand>
</feature>
<comment type="function">
    <text evidence="4">Catalyzes the base-exchange of a guanine (G) residue with the queuine precursor 7-aminomethyl-7-deazaguanine (PreQ1) at position 34 (anticodon wobble position) in tRNAs with GU(N) anticodons (tRNA-Asp, -Asn, -His and -Tyr). Catalysis occurs through a double-displacement mechanism. The nucleophile active site attacks the C1' of nucleotide 34 to detach the guanine base from the RNA, forming a covalent enzyme-RNA intermediate. The proton acceptor active site deprotonates the incoming PreQ1, allowing a nucleophilic attack on the C1' of the ribose to form the product. After dissociation, two additional enzymatic reactions on the tRNA convert PreQ1 to queuine (Q), resulting in the hypermodified nucleoside queuosine (7-(((4,5-cis-dihydroxy-2-cyclopenten-1-yl)amino)methyl)-7-deazaguanosine).</text>
</comment>
<dbReference type="Proteomes" id="UP000178240">
    <property type="component" value="Unassembled WGS sequence"/>
</dbReference>
<feature type="binding site" evidence="4">
    <location>
        <position position="215"/>
    </location>
    <ligand>
        <name>substrate</name>
    </ligand>
</feature>
<accession>A0A1G1Y2G3</accession>
<keyword evidence="3 4" id="KW-0819">tRNA processing</keyword>
<organism evidence="7 8">
    <name type="scientific">Candidatus Buchananbacteria bacterium RIFCSPHIGHO2_01_FULL_44_11</name>
    <dbReference type="NCBI Taxonomy" id="1797535"/>
    <lineage>
        <taxon>Bacteria</taxon>
        <taxon>Candidatus Buchananiibacteriota</taxon>
    </lineage>
</organism>
<dbReference type="UniPathway" id="UPA00392"/>
<name>A0A1G1Y2G3_9BACT</name>
<dbReference type="InterPro" id="IPR050076">
    <property type="entry name" value="ArchSynthase1/Queuine_TRR"/>
</dbReference>
<comment type="subunit">
    <text evidence="4">Homodimer. Within each dimer, one monomer is responsible for RNA recognition and catalysis, while the other monomer binds to the replacement base PreQ1.</text>
</comment>
<dbReference type="GO" id="GO:0005737">
    <property type="term" value="C:cytoplasm"/>
    <property type="evidence" value="ECO:0007669"/>
    <property type="project" value="TreeGrafter"/>
</dbReference>
<dbReference type="NCBIfam" id="TIGR00449">
    <property type="entry name" value="tgt_general"/>
    <property type="match status" value="2"/>
</dbReference>
<evidence type="ECO:0000256" key="5">
    <source>
        <dbReference type="SAM" id="MobiDB-lite"/>
    </source>
</evidence>
<sequence>MFKIFKTSKISRARLSELKTAHGKIVGPFFMPIATRAAVKNLTNEELKELNAQIILSNTYHLLLRPGQQLLKKYGGLHQFMGWPGPILTDSGGFQVFSLGSHRQISEKGVSFVDPQNGNKYFLSPEKAIQVQKTIGSDIIMVLDECPAYPCSKLYAQKSLILTSRWAKRSKIEHNKNKNRQLLFGIIQGSVYRDLRIESAKQITKIGFDGYAIGGVAVGEPRQKMPAVLGWVVPNLPEAKPRYLMGVGRPEEIVSAVKAGIDMFDCVIPTREARHGRLYLWSNDLSLRGGHQGPPTKQFDAKRQPERSKGSSKELLRFARNDTWYRTLNINNAKFAKDLSPINDTNLKHYSKAYLHHLFRTNESLGMRLATLNNLGFYLSLMQRIRDSIKAGTL</sequence>
<dbReference type="PANTHER" id="PTHR46499">
    <property type="entry name" value="QUEUINE TRNA-RIBOSYLTRANSFERASE"/>
    <property type="match status" value="1"/>
</dbReference>
<protein>
    <recommendedName>
        <fullName evidence="4">Queuine tRNA-ribosyltransferase</fullName>
        <ecNumber evidence="4">2.4.2.29</ecNumber>
    </recommendedName>
    <alternativeName>
        <fullName evidence="4">Guanine insertion enzyme</fullName>
    </alternativeName>
    <alternativeName>
        <fullName evidence="4">tRNA-guanine transglycosylase</fullName>
    </alternativeName>
</protein>
<evidence type="ECO:0000256" key="3">
    <source>
        <dbReference type="ARBA" id="ARBA00022694"/>
    </source>
</evidence>
<comment type="caution">
    <text evidence="7">The sequence shown here is derived from an EMBL/GenBank/DDBJ whole genome shotgun (WGS) entry which is preliminary data.</text>
</comment>
<feature type="compositionally biased region" description="Basic and acidic residues" evidence="5">
    <location>
        <begin position="299"/>
        <end position="312"/>
    </location>
</feature>
<dbReference type="InterPro" id="IPR004803">
    <property type="entry name" value="TGT"/>
</dbReference>
<feature type="domain" description="tRNA-guanine(15) transglycosylase-like" evidence="6">
    <location>
        <begin position="12"/>
        <end position="394"/>
    </location>
</feature>
<dbReference type="GO" id="GO:0008616">
    <property type="term" value="P:tRNA queuosine(34) biosynthetic process"/>
    <property type="evidence" value="ECO:0007669"/>
    <property type="project" value="UniProtKB-UniRule"/>
</dbReference>
<dbReference type="STRING" id="1797535.A2744_03185"/>
<feature type="region of interest" description="RNA binding; important for wobble base 34 recognition" evidence="4">
    <location>
        <begin position="270"/>
        <end position="274"/>
    </location>
</feature>
<comment type="pathway">
    <text evidence="4">tRNA modification; tRNA-queuosine biosynthesis.</text>
</comment>
<feature type="active site" description="Proton acceptor" evidence="4">
    <location>
        <position position="90"/>
    </location>
</feature>
<dbReference type="AlphaFoldDB" id="A0A1G1Y2G3"/>
<gene>
    <name evidence="4" type="primary">tgt</name>
    <name evidence="7" type="ORF">A2744_03185</name>
</gene>
<keyword evidence="1 4" id="KW-0328">Glycosyltransferase</keyword>
<keyword evidence="4" id="KW-0671">Queuosine biosynthesis</keyword>
<dbReference type="HAMAP" id="MF_00168">
    <property type="entry name" value="Q_tRNA_Tgt"/>
    <property type="match status" value="1"/>
</dbReference>
<evidence type="ECO:0000259" key="6">
    <source>
        <dbReference type="Pfam" id="PF01702"/>
    </source>
</evidence>
<dbReference type="EMBL" id="MHIE01000003">
    <property type="protein sequence ID" value="OGY46431.1"/>
    <property type="molecule type" value="Genomic_DNA"/>
</dbReference>
<keyword evidence="2 4" id="KW-0808">Transferase</keyword>
<feature type="binding site" evidence="4">
    <location>
        <begin position="90"/>
        <end position="94"/>
    </location>
    <ligand>
        <name>substrate</name>
    </ligand>
</feature>
<feature type="region of interest" description="RNA binding" evidence="4">
    <location>
        <begin position="246"/>
        <end position="252"/>
    </location>
</feature>
<feature type="active site" description="Nucleophile" evidence="4">
    <location>
        <position position="265"/>
    </location>
</feature>
<dbReference type="GO" id="GO:0008479">
    <property type="term" value="F:tRNA-guanosine(34) queuine transglycosylase activity"/>
    <property type="evidence" value="ECO:0007669"/>
    <property type="project" value="UniProtKB-UniRule"/>
</dbReference>
<dbReference type="InterPro" id="IPR002616">
    <property type="entry name" value="tRNA_ribo_trans-like"/>
</dbReference>
<evidence type="ECO:0000256" key="1">
    <source>
        <dbReference type="ARBA" id="ARBA00022676"/>
    </source>
</evidence>
<feature type="binding site" evidence="4">
    <location>
        <position position="188"/>
    </location>
    <ligand>
        <name>substrate</name>
    </ligand>
</feature>